<keyword evidence="3" id="KW-0500">Molybdenum</keyword>
<evidence type="ECO:0000259" key="9">
    <source>
        <dbReference type="Pfam" id="PF18364"/>
    </source>
</evidence>
<dbReference type="SUPFAM" id="SSF50692">
    <property type="entry name" value="ADC-like"/>
    <property type="match status" value="1"/>
</dbReference>
<feature type="domain" description="Molybdopterin dinucleotide-binding" evidence="8">
    <location>
        <begin position="622"/>
        <end position="740"/>
    </location>
</feature>
<organism evidence="10 11">
    <name type="scientific">Teichococcus deserti</name>
    <dbReference type="NCBI Taxonomy" id="1817963"/>
    <lineage>
        <taxon>Bacteria</taxon>
        <taxon>Pseudomonadati</taxon>
        <taxon>Pseudomonadota</taxon>
        <taxon>Alphaproteobacteria</taxon>
        <taxon>Acetobacterales</taxon>
        <taxon>Roseomonadaceae</taxon>
        <taxon>Roseomonas</taxon>
    </lineage>
</organism>
<keyword evidence="4" id="KW-0479">Metal-binding</keyword>
<evidence type="ECO:0000259" key="8">
    <source>
        <dbReference type="Pfam" id="PF01568"/>
    </source>
</evidence>
<evidence type="ECO:0000256" key="2">
    <source>
        <dbReference type="ARBA" id="ARBA00010312"/>
    </source>
</evidence>
<dbReference type="CDD" id="cd02793">
    <property type="entry name" value="MopB_CT_DMSOR-BSOR-TMAOR"/>
    <property type="match status" value="1"/>
</dbReference>
<comment type="caution">
    <text evidence="10">The sequence shown here is derived from an EMBL/GenBank/DDBJ whole genome shotgun (WGS) entry which is preliminary data.</text>
</comment>
<dbReference type="GO" id="GO:0030288">
    <property type="term" value="C:outer membrane-bounded periplasmic space"/>
    <property type="evidence" value="ECO:0007669"/>
    <property type="project" value="TreeGrafter"/>
</dbReference>
<dbReference type="Gene3D" id="3.40.228.10">
    <property type="entry name" value="Dimethylsulfoxide Reductase, domain 2"/>
    <property type="match status" value="1"/>
</dbReference>
<proteinExistence type="inferred from homology"/>
<evidence type="ECO:0000256" key="3">
    <source>
        <dbReference type="ARBA" id="ARBA00022505"/>
    </source>
</evidence>
<evidence type="ECO:0000256" key="6">
    <source>
        <dbReference type="ARBA" id="ARBA00023002"/>
    </source>
</evidence>
<dbReference type="Pfam" id="PF01568">
    <property type="entry name" value="Molydop_binding"/>
    <property type="match status" value="1"/>
</dbReference>
<dbReference type="InterPro" id="IPR006655">
    <property type="entry name" value="Mopterin_OxRdtase_prok_CS"/>
</dbReference>
<dbReference type="Gene3D" id="2.40.40.20">
    <property type="match status" value="1"/>
</dbReference>
<dbReference type="InterPro" id="IPR006657">
    <property type="entry name" value="MoPterin_dinucl-bd_dom"/>
</dbReference>
<dbReference type="OrthoDB" id="9759518at2"/>
<dbReference type="Gene3D" id="3.90.55.10">
    <property type="entry name" value="Dimethylsulfoxide Reductase, domain 3"/>
    <property type="match status" value="1"/>
</dbReference>
<dbReference type="GO" id="GO:0043546">
    <property type="term" value="F:molybdopterin cofactor binding"/>
    <property type="evidence" value="ECO:0007669"/>
    <property type="project" value="InterPro"/>
</dbReference>
<protein>
    <submittedName>
        <fullName evidence="10">Biotin transporter BioY</fullName>
    </submittedName>
</protein>
<dbReference type="PANTHER" id="PTHR43742:SF10">
    <property type="entry name" value="TRIMETHYLAMINE-N-OXIDE REDUCTASE 2"/>
    <property type="match status" value="1"/>
</dbReference>
<dbReference type="PROSITE" id="PS00490">
    <property type="entry name" value="MOLYBDOPTERIN_PROK_2"/>
    <property type="match status" value="1"/>
</dbReference>
<evidence type="ECO:0000313" key="11">
    <source>
        <dbReference type="Proteomes" id="UP000188879"/>
    </source>
</evidence>
<dbReference type="GO" id="GO:0009055">
    <property type="term" value="F:electron transfer activity"/>
    <property type="evidence" value="ECO:0007669"/>
    <property type="project" value="TreeGrafter"/>
</dbReference>
<comment type="similarity">
    <text evidence="2">Belongs to the prokaryotic molybdopterin-containing oxidoreductase family.</text>
</comment>
<dbReference type="InterPro" id="IPR050612">
    <property type="entry name" value="Prok_Mopterin_Oxidored"/>
</dbReference>
<evidence type="ECO:0000256" key="4">
    <source>
        <dbReference type="ARBA" id="ARBA00022723"/>
    </source>
</evidence>
<accession>A0A1V2H961</accession>
<reference evidence="10 11" key="1">
    <citation type="submission" date="2016-10" db="EMBL/GenBank/DDBJ databases">
        <title>Draft Genome sequence of Roseomonas sp. strain M3.</title>
        <authorList>
            <person name="Subhash Y."/>
            <person name="Lee S."/>
        </authorList>
    </citation>
    <scope>NUCLEOTIDE SEQUENCE [LARGE SCALE GENOMIC DNA]</scope>
    <source>
        <strain evidence="10 11">M3</strain>
    </source>
</reference>
<dbReference type="Pfam" id="PF00384">
    <property type="entry name" value="Molybdopterin"/>
    <property type="match status" value="1"/>
</dbReference>
<evidence type="ECO:0000313" key="10">
    <source>
        <dbReference type="EMBL" id="ONG58314.1"/>
    </source>
</evidence>
<dbReference type="PANTHER" id="PTHR43742">
    <property type="entry name" value="TRIMETHYLAMINE-N-OXIDE REDUCTASE"/>
    <property type="match status" value="1"/>
</dbReference>
<dbReference type="InterPro" id="IPR006656">
    <property type="entry name" value="Mopterin_OxRdtase"/>
</dbReference>
<evidence type="ECO:0000256" key="1">
    <source>
        <dbReference type="ARBA" id="ARBA00001942"/>
    </source>
</evidence>
<dbReference type="SUPFAM" id="SSF53706">
    <property type="entry name" value="Formate dehydrogenase/DMSO reductase, domains 1-3"/>
    <property type="match status" value="1"/>
</dbReference>
<dbReference type="EMBL" id="MLCO01000019">
    <property type="protein sequence ID" value="ONG58314.1"/>
    <property type="molecule type" value="Genomic_DNA"/>
</dbReference>
<dbReference type="RefSeq" id="WP_076955899.1">
    <property type="nucleotide sequence ID" value="NZ_MLCO01000019.1"/>
</dbReference>
<sequence>MAVIKPHAAHWGSYDAVVEDGRVTGIRPFARDPNPGALLGAVPDALYSRARIDQPYIRAGWLRGERRGAERGDRDFVPVSWDRAIRFAAEASAQVRAESGHTSIMGGSYGWSSAGRFHHAKSQLQRFLGLGGGYTTQVTNYSYGAGMTLMPHVLGTNDVIQGPVTDWSSILKHTRLMLCIGGLPLKNALVTAGGAGAHEYVPWLKQIAEAGVRFVNISPFRGDAPDFLDAEWVPIRPNTDTALILAMIHTLVEEGLEDRGFLATHCTGWDRLRPYVMGEADGQPKTAAWASAITEVPLEKIRALAFEAARLPTMLTATWSIQRAEHGEQPWWALVALAAALGGIGKPGQGVTFGYGSMNGMGTPRREIPSVSMPASRNAGGLSIPVARVTELLERPGEILQYNGRDITLPDIRIIWWAGGNPFHHHQDLNRLLRAWNRAETIIVQEPWWTAAARHADIVLPATTTLERNDIASSSRDRFVRAMHQAVAPVGQARHDHDMLADMAEHLGFRDRFTEQRDEGAWLRHLYERWRNACRHFDFAPPGFEEFWETGHVEVPPPEQDFVLFEDFARDPANHPLNTPSGKVELFSDTIAGFGYEEIGGHPRWQPPIEFLGAELAARFPLHLLSYQPATRLHGQLDTGRVAAASKIQGREPLLMNPADAAARGLADGAIIRVFNDRGACLAGLQVTDGIRRGVVAMATGAWWDPEQRPGRLDVHGNPNVLTHDYGTSRLGQGSAAQSCLVEIEAFAEALPPVTVHDAPRPVADSPMALALS</sequence>
<evidence type="ECO:0000259" key="7">
    <source>
        <dbReference type="Pfam" id="PF00384"/>
    </source>
</evidence>
<feature type="domain" description="Molybdopterin oxidoreductase N-terminal" evidence="9">
    <location>
        <begin position="7"/>
        <end position="47"/>
    </location>
</feature>
<gene>
    <name evidence="10" type="ORF">BKE38_03020</name>
</gene>
<dbReference type="InterPro" id="IPR009010">
    <property type="entry name" value="Asp_de-COase-like_dom_sf"/>
</dbReference>
<dbReference type="Gene3D" id="3.40.50.740">
    <property type="match status" value="1"/>
</dbReference>
<evidence type="ECO:0000256" key="5">
    <source>
        <dbReference type="ARBA" id="ARBA00022764"/>
    </source>
</evidence>
<dbReference type="Proteomes" id="UP000188879">
    <property type="component" value="Unassembled WGS sequence"/>
</dbReference>
<dbReference type="InterPro" id="IPR041460">
    <property type="entry name" value="Molybdopterin_N"/>
</dbReference>
<dbReference type="InterPro" id="IPR041954">
    <property type="entry name" value="CT_DMSOR/BSOR/TMAOR"/>
</dbReference>
<keyword evidence="6" id="KW-0560">Oxidoreductase</keyword>
<keyword evidence="11" id="KW-1185">Reference proteome</keyword>
<name>A0A1V2H961_9PROT</name>
<dbReference type="GO" id="GO:0030151">
    <property type="term" value="F:molybdenum ion binding"/>
    <property type="evidence" value="ECO:0007669"/>
    <property type="project" value="TreeGrafter"/>
</dbReference>
<dbReference type="AlphaFoldDB" id="A0A1V2H961"/>
<dbReference type="GO" id="GO:0009061">
    <property type="term" value="P:anaerobic respiration"/>
    <property type="evidence" value="ECO:0007669"/>
    <property type="project" value="TreeGrafter"/>
</dbReference>
<dbReference type="Pfam" id="PF18364">
    <property type="entry name" value="Molybdopterin_N"/>
    <property type="match status" value="1"/>
</dbReference>
<feature type="domain" description="Molybdopterin oxidoreductase" evidence="7">
    <location>
        <begin position="51"/>
        <end position="505"/>
    </location>
</feature>
<keyword evidence="5" id="KW-0574">Periplasm</keyword>
<comment type="cofactor">
    <cofactor evidence="1">
        <name>Mo-bis(molybdopterin guanine dinucleotide)</name>
        <dbReference type="ChEBI" id="CHEBI:60539"/>
    </cofactor>
</comment>
<dbReference type="GO" id="GO:0016491">
    <property type="term" value="F:oxidoreductase activity"/>
    <property type="evidence" value="ECO:0007669"/>
    <property type="project" value="UniProtKB-KW"/>
</dbReference>